<accession>A0A7S4T787</accession>
<keyword evidence="4 10" id="KW-1133">Transmembrane helix</keyword>
<evidence type="ECO:0000256" key="6">
    <source>
        <dbReference type="ARBA" id="ARBA00023136"/>
    </source>
</evidence>
<name>A0A7S4T787_9STRA</name>
<keyword evidence="9" id="KW-0407">Ion channel</keyword>
<dbReference type="InterPro" id="IPR050368">
    <property type="entry name" value="ClC-type_chloride_channel"/>
</dbReference>
<keyword evidence="6 10" id="KW-0472">Membrane</keyword>
<organism evidence="11">
    <name type="scientific">Ditylum brightwellii</name>
    <dbReference type="NCBI Taxonomy" id="49249"/>
    <lineage>
        <taxon>Eukaryota</taxon>
        <taxon>Sar</taxon>
        <taxon>Stramenopiles</taxon>
        <taxon>Ochrophyta</taxon>
        <taxon>Bacillariophyta</taxon>
        <taxon>Mediophyceae</taxon>
        <taxon>Lithodesmiophycidae</taxon>
        <taxon>Lithodesmiales</taxon>
        <taxon>Lithodesmiaceae</taxon>
        <taxon>Ditylum</taxon>
    </lineage>
</organism>
<keyword evidence="3 10" id="KW-0812">Transmembrane</keyword>
<feature type="transmembrane region" description="Helical" evidence="10">
    <location>
        <begin position="141"/>
        <end position="167"/>
    </location>
</feature>
<keyword evidence="2" id="KW-0813">Transport</keyword>
<evidence type="ECO:0000256" key="7">
    <source>
        <dbReference type="ARBA" id="ARBA00023173"/>
    </source>
</evidence>
<feature type="transmembrane region" description="Helical" evidence="10">
    <location>
        <begin position="187"/>
        <end position="205"/>
    </location>
</feature>
<dbReference type="AlphaFoldDB" id="A0A7S4T787"/>
<dbReference type="SUPFAM" id="SSF81340">
    <property type="entry name" value="Clc chloride channel"/>
    <property type="match status" value="1"/>
</dbReference>
<dbReference type="InterPro" id="IPR014743">
    <property type="entry name" value="Cl-channel_core"/>
</dbReference>
<evidence type="ECO:0000256" key="4">
    <source>
        <dbReference type="ARBA" id="ARBA00022989"/>
    </source>
</evidence>
<evidence type="ECO:0000256" key="8">
    <source>
        <dbReference type="ARBA" id="ARBA00023214"/>
    </source>
</evidence>
<evidence type="ECO:0008006" key="12">
    <source>
        <dbReference type="Google" id="ProtNLM"/>
    </source>
</evidence>
<dbReference type="PANTHER" id="PTHR43427">
    <property type="entry name" value="CHLORIDE CHANNEL PROTEIN CLC-E"/>
    <property type="match status" value="1"/>
</dbReference>
<dbReference type="InterPro" id="IPR001807">
    <property type="entry name" value="ClC"/>
</dbReference>
<dbReference type="GO" id="GO:0005254">
    <property type="term" value="F:chloride channel activity"/>
    <property type="evidence" value="ECO:0007669"/>
    <property type="project" value="UniProtKB-KW"/>
</dbReference>
<dbReference type="PANTHER" id="PTHR43427:SF6">
    <property type="entry name" value="CHLORIDE CHANNEL PROTEIN CLC-E"/>
    <property type="match status" value="1"/>
</dbReference>
<dbReference type="Gene3D" id="1.10.3080.10">
    <property type="entry name" value="Clc chloride channel"/>
    <property type="match status" value="1"/>
</dbReference>
<sequence>MLLTSNPKIARIAFLICTFLWRGDAFSLTGASLRYSSQRQNAYSEISCLRSIEKCSGKVLARRNSLLVLQASTEPKEEQLPKTTAVTNGEAKVSPILHKGEKEDSPFFAEDTQELMTATELNVEVAVTDDNDSKFQAASSLFAYDSVFVVFSSATIGVMTGFAVAIFKLSIETLRSAAYGSSLSEQIYWWLIPALGGIGVGLLSLTGEFSPGLRGTANEIDALSLSVKEDLRFSDASRFFRKPLAAIITLGSGCSLGPEGPSVEVGMTVSRLCMPPSIQRSDVMAEVDAAARLRRNRLLLSAGAAAGVAAGFNAPLSGVFFLHWRFYNKTFHL</sequence>
<keyword evidence="5" id="KW-0406">Ion transport</keyword>
<evidence type="ECO:0000313" key="11">
    <source>
        <dbReference type="EMBL" id="CAE4667402.1"/>
    </source>
</evidence>
<keyword evidence="8" id="KW-0868">Chloride</keyword>
<dbReference type="EMBL" id="HBNS01060428">
    <property type="protein sequence ID" value="CAE4667402.1"/>
    <property type="molecule type" value="Transcribed_RNA"/>
</dbReference>
<evidence type="ECO:0000256" key="10">
    <source>
        <dbReference type="SAM" id="Phobius"/>
    </source>
</evidence>
<protein>
    <recommendedName>
        <fullName evidence="12">Chloride channel protein</fullName>
    </recommendedName>
</protein>
<gene>
    <name evidence="11" type="ORF">DBRI00130_LOCUS43508</name>
</gene>
<dbReference type="PRINTS" id="PR00762">
    <property type="entry name" value="CLCHANNEL"/>
</dbReference>
<dbReference type="Pfam" id="PF00654">
    <property type="entry name" value="Voltage_CLC"/>
    <property type="match status" value="1"/>
</dbReference>
<keyword evidence="7" id="KW-0869">Chloride channel</keyword>
<evidence type="ECO:0000256" key="3">
    <source>
        <dbReference type="ARBA" id="ARBA00022692"/>
    </source>
</evidence>
<feature type="transmembrane region" description="Helical" evidence="10">
    <location>
        <begin position="298"/>
        <end position="324"/>
    </location>
</feature>
<evidence type="ECO:0000256" key="1">
    <source>
        <dbReference type="ARBA" id="ARBA00004141"/>
    </source>
</evidence>
<dbReference type="GO" id="GO:0034707">
    <property type="term" value="C:chloride channel complex"/>
    <property type="evidence" value="ECO:0007669"/>
    <property type="project" value="UniProtKB-KW"/>
</dbReference>
<evidence type="ECO:0000256" key="9">
    <source>
        <dbReference type="ARBA" id="ARBA00023303"/>
    </source>
</evidence>
<reference evidence="11" key="1">
    <citation type="submission" date="2021-01" db="EMBL/GenBank/DDBJ databases">
        <authorList>
            <person name="Corre E."/>
            <person name="Pelletier E."/>
            <person name="Niang G."/>
            <person name="Scheremetjew M."/>
            <person name="Finn R."/>
            <person name="Kale V."/>
            <person name="Holt S."/>
            <person name="Cochrane G."/>
            <person name="Meng A."/>
            <person name="Brown T."/>
            <person name="Cohen L."/>
        </authorList>
    </citation>
    <scope>NUCLEOTIDE SEQUENCE</scope>
    <source>
        <strain evidence="11">GSO104</strain>
    </source>
</reference>
<evidence type="ECO:0000256" key="2">
    <source>
        <dbReference type="ARBA" id="ARBA00022448"/>
    </source>
</evidence>
<evidence type="ECO:0000256" key="5">
    <source>
        <dbReference type="ARBA" id="ARBA00023065"/>
    </source>
</evidence>
<proteinExistence type="predicted"/>
<comment type="subcellular location">
    <subcellularLocation>
        <location evidence="1">Membrane</location>
        <topology evidence="1">Multi-pass membrane protein</topology>
    </subcellularLocation>
</comment>